<dbReference type="InterPro" id="IPR038081">
    <property type="entry name" value="CalX-like_sf"/>
</dbReference>
<dbReference type="AlphaFoldDB" id="A0A518HQ66"/>
<dbReference type="GO" id="GO:0000272">
    <property type="term" value="P:polysaccharide catabolic process"/>
    <property type="evidence" value="ECO:0007669"/>
    <property type="project" value="InterPro"/>
</dbReference>
<dbReference type="InterPro" id="IPR002105">
    <property type="entry name" value="Dockerin_1_rpt"/>
</dbReference>
<dbReference type="Proteomes" id="UP000319004">
    <property type="component" value="Chromosome"/>
</dbReference>
<organism evidence="2 3">
    <name type="scientific">Stieleria neptunia</name>
    <dbReference type="NCBI Taxonomy" id="2527979"/>
    <lineage>
        <taxon>Bacteria</taxon>
        <taxon>Pseudomonadati</taxon>
        <taxon>Planctomycetota</taxon>
        <taxon>Planctomycetia</taxon>
        <taxon>Pirellulales</taxon>
        <taxon>Pirellulaceae</taxon>
        <taxon>Stieleria</taxon>
    </lineage>
</organism>
<evidence type="ECO:0000256" key="1">
    <source>
        <dbReference type="SAM" id="MobiDB-lite"/>
    </source>
</evidence>
<dbReference type="Pfam" id="PF00404">
    <property type="entry name" value="Dockerin_1"/>
    <property type="match status" value="1"/>
</dbReference>
<dbReference type="KEGG" id="snep:Enr13x_28350"/>
<gene>
    <name evidence="2" type="ORF">Enr13x_28350</name>
</gene>
<dbReference type="EMBL" id="CP037423">
    <property type="protein sequence ID" value="QDV42983.1"/>
    <property type="molecule type" value="Genomic_DNA"/>
</dbReference>
<sequence>MTGWKPIPLILPTVLSDRALRRCPRPYGQRLTIDSADPDSIEPSKTGLPPSIQGVSRKKHPFPAGLRGTTKHNQASNQSALSGLECLRTTLWAVFWCVLRLFRSGRLAASEPSPPPVETSMWPRRLIGKHQHPMRNLSTVGSFRSRRPRVESLEDRRLLVATISVTAETPVAIAEDPAKRIVYSMTRDETDDILTVKFQLSGDAVYDVDYTAREVENDTIFFPEDPPASGPVTATATFYPGESTVELSVKPIRDSLIERDEDVVVTIVSADEFGPVYGAAAHFVTRQQTDYYVVDDENRLATVDIETGCVHVLGTIDATQTITDIAFTDDDDLIAITADRLYQVHPDQVDAGVIAATFINLHGIPSANALIDSRDGDFGSESGDLFAVGARSLDLKLLDLETSDDLLVLQSVTTVFEIDTALAARLLPSDYQSSGDLDYLSSGNLILSAHRPSESFDSLIEIRTPGTAGTIENAPKPAQDPGEDFIDVYGLALDGNDSYAFAAHTLLSVSQFSRDVSRELEMTGRPYLVGAMSSATGTIIGDPADPPVITLNTRRSNPGDLAHGTQPTSWIRQRSQLRDIVIEIGESIASLPPDGIVLRNLGVTGFETPVDIALRSDQVIFVPNSTTITIQLDEGQLPDGRYRLILSPAVTSGPQFTWTGDRLNRFFVLKGDWNGNARVDLLDFATFAYWFGHTTSVAPEYVDLDDSGIVDVGDFAPFENQYADLVSLPGAPDPITPDKIDKAELQRALHSVLNRLDVNGSTKVSPLDALNVLNRLASGFPTATDWRFDVNRDGNITPRDALHVLNYLALQSPPPPASQSSASPARSSAVTSSVAVPSSMVNQDDDEDRLRLETVDEWFAALGGVPTVG</sequence>
<dbReference type="SUPFAM" id="SSF141072">
    <property type="entry name" value="CalX-like"/>
    <property type="match status" value="1"/>
</dbReference>
<dbReference type="SUPFAM" id="SSF63446">
    <property type="entry name" value="Type I dockerin domain"/>
    <property type="match status" value="1"/>
</dbReference>
<evidence type="ECO:0000313" key="2">
    <source>
        <dbReference type="EMBL" id="QDV42983.1"/>
    </source>
</evidence>
<dbReference type="Gene3D" id="1.10.1330.10">
    <property type="entry name" value="Dockerin domain"/>
    <property type="match status" value="1"/>
</dbReference>
<protein>
    <recommendedName>
        <fullName evidence="4">Dockerin type I repeat protein</fullName>
    </recommendedName>
</protein>
<name>A0A518HQ66_9BACT</name>
<evidence type="ECO:0000313" key="3">
    <source>
        <dbReference type="Proteomes" id="UP000319004"/>
    </source>
</evidence>
<dbReference type="GO" id="GO:0004553">
    <property type="term" value="F:hydrolase activity, hydrolyzing O-glycosyl compounds"/>
    <property type="evidence" value="ECO:0007669"/>
    <property type="project" value="InterPro"/>
</dbReference>
<accession>A0A518HQ66</accession>
<dbReference type="SUPFAM" id="SSF101898">
    <property type="entry name" value="NHL repeat"/>
    <property type="match status" value="1"/>
</dbReference>
<evidence type="ECO:0008006" key="4">
    <source>
        <dbReference type="Google" id="ProtNLM"/>
    </source>
</evidence>
<dbReference type="InterPro" id="IPR036439">
    <property type="entry name" value="Dockerin_dom_sf"/>
</dbReference>
<feature type="region of interest" description="Disordered" evidence="1">
    <location>
        <begin position="813"/>
        <end position="847"/>
    </location>
</feature>
<feature type="compositionally biased region" description="Low complexity" evidence="1">
    <location>
        <begin position="818"/>
        <end position="839"/>
    </location>
</feature>
<feature type="region of interest" description="Disordered" evidence="1">
    <location>
        <begin position="30"/>
        <end position="75"/>
    </location>
</feature>
<keyword evidence="3" id="KW-1185">Reference proteome</keyword>
<dbReference type="Gene3D" id="2.60.40.2030">
    <property type="match status" value="1"/>
</dbReference>
<proteinExistence type="predicted"/>
<reference evidence="2 3" key="1">
    <citation type="submission" date="2019-03" db="EMBL/GenBank/DDBJ databases">
        <title>Deep-cultivation of Planctomycetes and their phenomic and genomic characterization uncovers novel biology.</title>
        <authorList>
            <person name="Wiegand S."/>
            <person name="Jogler M."/>
            <person name="Boedeker C."/>
            <person name="Pinto D."/>
            <person name="Vollmers J."/>
            <person name="Rivas-Marin E."/>
            <person name="Kohn T."/>
            <person name="Peeters S.H."/>
            <person name="Heuer A."/>
            <person name="Rast P."/>
            <person name="Oberbeckmann S."/>
            <person name="Bunk B."/>
            <person name="Jeske O."/>
            <person name="Meyerdierks A."/>
            <person name="Storesund J.E."/>
            <person name="Kallscheuer N."/>
            <person name="Luecker S."/>
            <person name="Lage O.M."/>
            <person name="Pohl T."/>
            <person name="Merkel B.J."/>
            <person name="Hornburger P."/>
            <person name="Mueller R.-W."/>
            <person name="Bruemmer F."/>
            <person name="Labrenz M."/>
            <person name="Spormann A.M."/>
            <person name="Op den Camp H."/>
            <person name="Overmann J."/>
            <person name="Amann R."/>
            <person name="Jetten M.S.M."/>
            <person name="Mascher T."/>
            <person name="Medema M.H."/>
            <person name="Devos D.P."/>
            <person name="Kaster A.-K."/>
            <person name="Ovreas L."/>
            <person name="Rohde M."/>
            <person name="Galperin M.Y."/>
            <person name="Jogler C."/>
        </authorList>
    </citation>
    <scope>NUCLEOTIDE SEQUENCE [LARGE SCALE GENOMIC DNA]</scope>
    <source>
        <strain evidence="2 3">Enr13</strain>
    </source>
</reference>